<keyword evidence="3" id="KW-0560">Oxidoreductase</keyword>
<dbReference type="GO" id="GO:0016020">
    <property type="term" value="C:membrane"/>
    <property type="evidence" value="ECO:0007669"/>
    <property type="project" value="TreeGrafter"/>
</dbReference>
<evidence type="ECO:0000313" key="6">
    <source>
        <dbReference type="EMBL" id="KAF0438674.1"/>
    </source>
</evidence>
<accession>A0A8H4A5U9</accession>
<dbReference type="PANTHER" id="PTHR44196">
    <property type="entry name" value="DEHYDROGENASE/REDUCTASE SDR FAMILY MEMBER 7B"/>
    <property type="match status" value="1"/>
</dbReference>
<keyword evidence="5" id="KW-1133">Transmembrane helix</keyword>
<gene>
    <name evidence="6" type="ORF">F8M41_004236</name>
</gene>
<dbReference type="Pfam" id="PF00106">
    <property type="entry name" value="adh_short"/>
    <property type="match status" value="1"/>
</dbReference>
<organism evidence="6 7">
    <name type="scientific">Gigaspora margarita</name>
    <dbReference type="NCBI Taxonomy" id="4874"/>
    <lineage>
        <taxon>Eukaryota</taxon>
        <taxon>Fungi</taxon>
        <taxon>Fungi incertae sedis</taxon>
        <taxon>Mucoromycota</taxon>
        <taxon>Glomeromycotina</taxon>
        <taxon>Glomeromycetes</taxon>
        <taxon>Diversisporales</taxon>
        <taxon>Gigasporaceae</taxon>
        <taxon>Gigaspora</taxon>
    </lineage>
</organism>
<dbReference type="PANTHER" id="PTHR44196:SF1">
    <property type="entry name" value="DEHYDROGENASE_REDUCTASE SDR FAMILY MEMBER 7B"/>
    <property type="match status" value="1"/>
</dbReference>
<comment type="similarity">
    <text evidence="1">Belongs to the short-chain dehydrogenases/reductases (SDR) family.</text>
</comment>
<comment type="function">
    <text evidence="4">Putative oxidoreductase.</text>
</comment>
<evidence type="ECO:0000313" key="7">
    <source>
        <dbReference type="Proteomes" id="UP000439903"/>
    </source>
</evidence>
<dbReference type="InterPro" id="IPR020904">
    <property type="entry name" value="Sc_DH/Rdtase_CS"/>
</dbReference>
<keyword evidence="7" id="KW-1185">Reference proteome</keyword>
<dbReference type="InterPro" id="IPR002347">
    <property type="entry name" value="SDR_fam"/>
</dbReference>
<name>A0A8H4A5U9_GIGMA</name>
<dbReference type="GO" id="GO:0016491">
    <property type="term" value="F:oxidoreductase activity"/>
    <property type="evidence" value="ECO:0007669"/>
    <property type="project" value="UniProtKB-KW"/>
</dbReference>
<evidence type="ECO:0000256" key="3">
    <source>
        <dbReference type="ARBA" id="ARBA00023002"/>
    </source>
</evidence>
<protein>
    <submittedName>
        <fullName evidence="6">Short chain dehydrogenase</fullName>
    </submittedName>
</protein>
<keyword evidence="2" id="KW-0521">NADP</keyword>
<dbReference type="PROSITE" id="PS00061">
    <property type="entry name" value="ADH_SHORT"/>
    <property type="match status" value="1"/>
</dbReference>
<dbReference type="NCBIfam" id="NF004825">
    <property type="entry name" value="PRK06181.1"/>
    <property type="match status" value="1"/>
</dbReference>
<evidence type="ECO:0000256" key="4">
    <source>
        <dbReference type="ARBA" id="ARBA00037096"/>
    </source>
</evidence>
<dbReference type="OrthoDB" id="1933717at2759"/>
<evidence type="ECO:0000256" key="1">
    <source>
        <dbReference type="ARBA" id="ARBA00006484"/>
    </source>
</evidence>
<dbReference type="SUPFAM" id="SSF51735">
    <property type="entry name" value="NAD(P)-binding Rossmann-fold domains"/>
    <property type="match status" value="1"/>
</dbReference>
<proteinExistence type="inferred from homology"/>
<dbReference type="Proteomes" id="UP000439903">
    <property type="component" value="Unassembled WGS sequence"/>
</dbReference>
<dbReference type="PRINTS" id="PR00081">
    <property type="entry name" value="GDHRDH"/>
</dbReference>
<feature type="transmembrane region" description="Helical" evidence="5">
    <location>
        <begin position="12"/>
        <end position="40"/>
    </location>
</feature>
<dbReference type="Gene3D" id="3.40.50.720">
    <property type="entry name" value="NAD(P)-binding Rossmann-like Domain"/>
    <property type="match status" value="1"/>
</dbReference>
<reference evidence="6 7" key="1">
    <citation type="journal article" date="2019" name="Environ. Microbiol.">
        <title>At the nexus of three kingdoms: the genome of the mycorrhizal fungus Gigaspora margarita provides insights into plant, endobacterial and fungal interactions.</title>
        <authorList>
            <person name="Venice F."/>
            <person name="Ghignone S."/>
            <person name="Salvioli di Fossalunga A."/>
            <person name="Amselem J."/>
            <person name="Novero M."/>
            <person name="Xianan X."/>
            <person name="Sedzielewska Toro K."/>
            <person name="Morin E."/>
            <person name="Lipzen A."/>
            <person name="Grigoriev I.V."/>
            <person name="Henrissat B."/>
            <person name="Martin F.M."/>
            <person name="Bonfante P."/>
        </authorList>
    </citation>
    <scope>NUCLEOTIDE SEQUENCE [LARGE SCALE GENOMIC DNA]</scope>
    <source>
        <strain evidence="6 7">BEG34</strain>
    </source>
</reference>
<dbReference type="AlphaFoldDB" id="A0A8H4A5U9"/>
<sequence>MMITYLFPSTIVIGVLSIILFTEASMFALFTLLYPFLYLFDLYARHQRHKLAQPWSANDKVILITGASSGIGRSLAHVFSKQGSNLILCARREDYLINVANECRDHGATRVITVKCDVTNENDVSNLIKTVEDSFNKLDCVILNAGVTMGERFENIDYQIIKDIMDVNYFGSTNVAYKALNLLKKTKGSRIVVVDSLAGVIPLPLRSGYCGSKFALRGFFETLQIEVWEHEIFVIMTYPGIVATNINEARLGNNPIPLNMKGAMSGDECAKIIYKGVCRGDKEIVFTAEGKLGRLMEAVFPDAFSYLTRKFAWKAITADDAL</sequence>
<keyword evidence="5" id="KW-0472">Membrane</keyword>
<evidence type="ECO:0000256" key="2">
    <source>
        <dbReference type="ARBA" id="ARBA00022857"/>
    </source>
</evidence>
<comment type="caution">
    <text evidence="6">The sequence shown here is derived from an EMBL/GenBank/DDBJ whole genome shotgun (WGS) entry which is preliminary data.</text>
</comment>
<keyword evidence="5" id="KW-0812">Transmembrane</keyword>
<dbReference type="InterPro" id="IPR036291">
    <property type="entry name" value="NAD(P)-bd_dom_sf"/>
</dbReference>
<evidence type="ECO:0000256" key="5">
    <source>
        <dbReference type="SAM" id="Phobius"/>
    </source>
</evidence>
<dbReference type="EMBL" id="WTPW01001384">
    <property type="protein sequence ID" value="KAF0438674.1"/>
    <property type="molecule type" value="Genomic_DNA"/>
</dbReference>